<keyword evidence="2" id="KW-0233">DNA recombination</keyword>
<dbReference type="AlphaFoldDB" id="A0A560EUI2"/>
<evidence type="ECO:0000259" key="3">
    <source>
        <dbReference type="PROSITE" id="PS51898"/>
    </source>
</evidence>
<feature type="domain" description="Tyr recombinase" evidence="3">
    <location>
        <begin position="1"/>
        <end position="127"/>
    </location>
</feature>
<dbReference type="Gene3D" id="1.10.443.10">
    <property type="entry name" value="Intergrase catalytic core"/>
    <property type="match status" value="2"/>
</dbReference>
<organism evidence="4 5">
    <name type="scientific">Nitrospirillum amazonense</name>
    <dbReference type="NCBI Taxonomy" id="28077"/>
    <lineage>
        <taxon>Bacteria</taxon>
        <taxon>Pseudomonadati</taxon>
        <taxon>Pseudomonadota</taxon>
        <taxon>Alphaproteobacteria</taxon>
        <taxon>Rhodospirillales</taxon>
        <taxon>Azospirillaceae</taxon>
        <taxon>Nitrospirillum</taxon>
    </lineage>
</organism>
<dbReference type="Proteomes" id="UP000319859">
    <property type="component" value="Unassembled WGS sequence"/>
</dbReference>
<proteinExistence type="predicted"/>
<accession>A0A560EUI2</accession>
<dbReference type="InterPro" id="IPR011010">
    <property type="entry name" value="DNA_brk_join_enz"/>
</dbReference>
<comment type="caution">
    <text evidence="4">The sequence shown here is derived from an EMBL/GenBank/DDBJ whole genome shotgun (WGS) entry which is preliminary data.</text>
</comment>
<dbReference type="PROSITE" id="PS51898">
    <property type="entry name" value="TYR_RECOMBINASE"/>
    <property type="match status" value="1"/>
</dbReference>
<dbReference type="InterPro" id="IPR013762">
    <property type="entry name" value="Integrase-like_cat_sf"/>
</dbReference>
<evidence type="ECO:0000313" key="5">
    <source>
        <dbReference type="Proteomes" id="UP000319859"/>
    </source>
</evidence>
<dbReference type="GO" id="GO:0003677">
    <property type="term" value="F:DNA binding"/>
    <property type="evidence" value="ECO:0007669"/>
    <property type="project" value="InterPro"/>
</dbReference>
<reference evidence="4 5" key="1">
    <citation type="submission" date="2019-06" db="EMBL/GenBank/DDBJ databases">
        <title>Genomic Encyclopedia of Type Strains, Phase IV (KMG-V): Genome sequencing to study the core and pangenomes of soil and plant-associated prokaryotes.</title>
        <authorList>
            <person name="Whitman W."/>
        </authorList>
    </citation>
    <scope>NUCLEOTIDE SEQUENCE [LARGE SCALE GENOMIC DNA]</scope>
    <source>
        <strain evidence="4 5">BR 11880</strain>
    </source>
</reference>
<sequence length="140" mass="15565">MRASEAVSLKVGDIDAGRMVIRVEHGKGGKDRYVWRLARPEHWLFPGRDESRPMDVQVLHSACRSARAAAGLAKRVTVHTLRHSFATHLLGDGTDIRIIQVLLGHSNLSSTARYTRVSNGLIRRTESPLDRLKLEVVPPA</sequence>
<dbReference type="Pfam" id="PF00589">
    <property type="entry name" value="Phage_integrase"/>
    <property type="match status" value="1"/>
</dbReference>
<gene>
    <name evidence="4" type="ORF">FBZ89_1216</name>
</gene>
<dbReference type="SUPFAM" id="SSF56349">
    <property type="entry name" value="DNA breaking-rejoining enzymes"/>
    <property type="match status" value="1"/>
</dbReference>
<dbReference type="InterPro" id="IPR050090">
    <property type="entry name" value="Tyrosine_recombinase_XerCD"/>
</dbReference>
<evidence type="ECO:0000313" key="4">
    <source>
        <dbReference type="EMBL" id="TWB13039.1"/>
    </source>
</evidence>
<dbReference type="EMBL" id="VITN01000021">
    <property type="protein sequence ID" value="TWB13039.1"/>
    <property type="molecule type" value="Genomic_DNA"/>
</dbReference>
<evidence type="ECO:0000256" key="1">
    <source>
        <dbReference type="ARBA" id="ARBA00022908"/>
    </source>
</evidence>
<dbReference type="PANTHER" id="PTHR30349">
    <property type="entry name" value="PHAGE INTEGRASE-RELATED"/>
    <property type="match status" value="1"/>
</dbReference>
<dbReference type="GO" id="GO:0015074">
    <property type="term" value="P:DNA integration"/>
    <property type="evidence" value="ECO:0007669"/>
    <property type="project" value="UniProtKB-KW"/>
</dbReference>
<keyword evidence="1" id="KW-0229">DNA integration</keyword>
<evidence type="ECO:0000256" key="2">
    <source>
        <dbReference type="ARBA" id="ARBA00023172"/>
    </source>
</evidence>
<protein>
    <submittedName>
        <fullName evidence="4">Phage integrase family protein</fullName>
    </submittedName>
</protein>
<dbReference type="GO" id="GO:0006310">
    <property type="term" value="P:DNA recombination"/>
    <property type="evidence" value="ECO:0007669"/>
    <property type="project" value="UniProtKB-KW"/>
</dbReference>
<name>A0A560EUI2_9PROT</name>
<dbReference type="InterPro" id="IPR002104">
    <property type="entry name" value="Integrase_catalytic"/>
</dbReference>
<dbReference type="PANTHER" id="PTHR30349:SF64">
    <property type="entry name" value="PROPHAGE INTEGRASE INTD-RELATED"/>
    <property type="match status" value="1"/>
</dbReference>